<dbReference type="SUPFAM" id="SSF53187">
    <property type="entry name" value="Zn-dependent exopeptidases"/>
    <property type="match status" value="1"/>
</dbReference>
<dbReference type="Proteomes" id="UP000727993">
    <property type="component" value="Unassembled WGS sequence"/>
</dbReference>
<dbReference type="SUPFAM" id="SSF55031">
    <property type="entry name" value="Bacterial exopeptidase dimerisation domain"/>
    <property type="match status" value="1"/>
</dbReference>
<dbReference type="InterPro" id="IPR036264">
    <property type="entry name" value="Bact_exopeptidase_dim_dom"/>
</dbReference>
<evidence type="ECO:0000313" key="4">
    <source>
        <dbReference type="EMBL" id="MBK9297316.1"/>
    </source>
</evidence>
<dbReference type="PANTHER" id="PTHR11014">
    <property type="entry name" value="PEPTIDASE M20 FAMILY MEMBER"/>
    <property type="match status" value="1"/>
</dbReference>
<feature type="binding site" evidence="2">
    <location>
        <position position="116"/>
    </location>
    <ligand>
        <name>Mn(2+)</name>
        <dbReference type="ChEBI" id="CHEBI:29035"/>
        <label>2</label>
    </ligand>
</feature>
<dbReference type="PANTHER" id="PTHR11014:SF63">
    <property type="entry name" value="METALLOPEPTIDASE, PUTATIVE (AFU_ORTHOLOGUE AFUA_6G09600)-RELATED"/>
    <property type="match status" value="1"/>
</dbReference>
<protein>
    <submittedName>
        <fullName evidence="4">Amidohydrolase</fullName>
    </submittedName>
</protein>
<proteinExistence type="predicted"/>
<keyword evidence="2" id="KW-0464">Manganese</keyword>
<dbReference type="InterPro" id="IPR017439">
    <property type="entry name" value="Amidohydrolase"/>
</dbReference>
<dbReference type="FunFam" id="3.30.70.360:FF:000001">
    <property type="entry name" value="N-acetyldiaminopimelate deacetylase"/>
    <property type="match status" value="1"/>
</dbReference>
<feature type="binding site" evidence="2">
    <location>
        <position position="384"/>
    </location>
    <ligand>
        <name>Mn(2+)</name>
        <dbReference type="ChEBI" id="CHEBI:29035"/>
        <label>2</label>
    </ligand>
</feature>
<dbReference type="Pfam" id="PF01546">
    <property type="entry name" value="Peptidase_M20"/>
    <property type="match status" value="1"/>
</dbReference>
<feature type="binding site" evidence="2">
    <location>
        <position position="118"/>
    </location>
    <ligand>
        <name>Mn(2+)</name>
        <dbReference type="ChEBI" id="CHEBI:29035"/>
        <label>2</label>
    </ligand>
</feature>
<evidence type="ECO:0000313" key="5">
    <source>
        <dbReference type="Proteomes" id="UP000727993"/>
    </source>
</evidence>
<dbReference type="InterPro" id="IPR002933">
    <property type="entry name" value="Peptidase_M20"/>
</dbReference>
<reference evidence="4 5" key="1">
    <citation type="submission" date="2020-10" db="EMBL/GenBank/DDBJ databases">
        <title>Connecting structure to function with the recovery of over 1000 high-quality activated sludge metagenome-assembled genomes encoding full-length rRNA genes using long-read sequencing.</title>
        <authorList>
            <person name="Singleton C.M."/>
            <person name="Petriglieri F."/>
            <person name="Kristensen J.M."/>
            <person name="Kirkegaard R.H."/>
            <person name="Michaelsen T.Y."/>
            <person name="Andersen M.H."/>
            <person name="Karst S.M."/>
            <person name="Dueholm M.S."/>
            <person name="Nielsen P.H."/>
            <person name="Albertsen M."/>
        </authorList>
    </citation>
    <scope>NUCLEOTIDE SEQUENCE [LARGE SCALE GENOMIC DNA]</scope>
    <source>
        <strain evidence="4">Lyne_18-Q3-R50-59_MAXAC.006</strain>
    </source>
</reference>
<keyword evidence="2" id="KW-0479">Metal-binding</keyword>
<evidence type="ECO:0000256" key="2">
    <source>
        <dbReference type="PIRSR" id="PIRSR005962-1"/>
    </source>
</evidence>
<sequence>MGDTTLNDAGSNALLSELVVEATGLAHDLVGWRRDLHRHPELGLDNPRTQDLIATALEPLGLAIRRGEATTWLTADIVGDPDGPTFLLRADTDALPMTENSDEPFTSSIEGRAHTCGHDGHVAMLLGAARLLAARRDELPGTVRLAFQPGEEGFAGAKVMLNEGVLNEGLTSPVGAAFAIHVTPNAPTGFMAMRPGPLMASADEFTVTIKGRGTHASMPHFGIDPMPAAAEVVGALSTMVTRRIEAFDPAIVTVAHLTGGSTHNVIPEQVLMEGTVRCVSAHTRDRVETLFAEVVHGVASAHGCTAEIDYTRGYPVTVNNAEMTELVGDVCEQVLGPDRMFPLPSPVMGAEDYSYILERVPGAMAFLGVCPADIENFLEAPACHSDVMRLNEDALPLGAAMHAGVALEWLGRQTQGHQG</sequence>
<feature type="binding site" evidence="2">
    <location>
        <position position="181"/>
    </location>
    <ligand>
        <name>Mn(2+)</name>
        <dbReference type="ChEBI" id="CHEBI:29035"/>
        <label>2</label>
    </ligand>
</feature>
<gene>
    <name evidence="4" type="ORF">IPN02_10900</name>
</gene>
<accession>A0A936NCS4</accession>
<dbReference type="InterPro" id="IPR011650">
    <property type="entry name" value="Peptidase_M20_dimer"/>
</dbReference>
<dbReference type="AlphaFoldDB" id="A0A936NCS4"/>
<name>A0A936NCS4_9ACTN</name>
<comment type="cofactor">
    <cofactor evidence="2">
        <name>Mn(2+)</name>
        <dbReference type="ChEBI" id="CHEBI:29035"/>
    </cofactor>
    <text evidence="2">The Mn(2+) ion enhances activity.</text>
</comment>
<feature type="domain" description="Peptidase M20 dimerisation" evidence="3">
    <location>
        <begin position="204"/>
        <end position="295"/>
    </location>
</feature>
<dbReference type="GO" id="GO:0019877">
    <property type="term" value="P:diaminopimelate biosynthetic process"/>
    <property type="evidence" value="ECO:0007669"/>
    <property type="project" value="UniProtKB-ARBA"/>
</dbReference>
<feature type="binding site" evidence="2">
    <location>
        <position position="152"/>
    </location>
    <ligand>
        <name>Mn(2+)</name>
        <dbReference type="ChEBI" id="CHEBI:29035"/>
        <label>2</label>
    </ligand>
</feature>
<dbReference type="EMBL" id="JADJZA010000007">
    <property type="protein sequence ID" value="MBK9297316.1"/>
    <property type="molecule type" value="Genomic_DNA"/>
</dbReference>
<dbReference type="CDD" id="cd03886">
    <property type="entry name" value="M20_Acy1"/>
    <property type="match status" value="1"/>
</dbReference>
<dbReference type="NCBIfam" id="TIGR01891">
    <property type="entry name" value="amidohydrolases"/>
    <property type="match status" value="1"/>
</dbReference>
<evidence type="ECO:0000259" key="3">
    <source>
        <dbReference type="Pfam" id="PF07687"/>
    </source>
</evidence>
<dbReference type="GO" id="GO:0046872">
    <property type="term" value="F:metal ion binding"/>
    <property type="evidence" value="ECO:0007669"/>
    <property type="project" value="UniProtKB-KW"/>
</dbReference>
<evidence type="ECO:0000256" key="1">
    <source>
        <dbReference type="ARBA" id="ARBA00022801"/>
    </source>
</evidence>
<keyword evidence="1" id="KW-0378">Hydrolase</keyword>
<organism evidence="4 5">
    <name type="scientific">Candidatus Neomicrothrix subdominans</name>
    <dbReference type="NCBI Taxonomy" id="2954438"/>
    <lineage>
        <taxon>Bacteria</taxon>
        <taxon>Bacillati</taxon>
        <taxon>Actinomycetota</taxon>
        <taxon>Acidimicrobiia</taxon>
        <taxon>Acidimicrobiales</taxon>
        <taxon>Microthrixaceae</taxon>
        <taxon>Candidatus Neomicrothrix</taxon>
    </lineage>
</organism>
<dbReference type="PIRSF" id="PIRSF005962">
    <property type="entry name" value="Pept_M20D_amidohydro"/>
    <property type="match status" value="1"/>
</dbReference>
<dbReference type="Gene3D" id="3.30.70.360">
    <property type="match status" value="1"/>
</dbReference>
<dbReference type="Gene3D" id="3.40.630.10">
    <property type="entry name" value="Zn peptidases"/>
    <property type="match status" value="1"/>
</dbReference>
<dbReference type="GO" id="GO:0050118">
    <property type="term" value="F:N-acetyldiaminopimelate deacetylase activity"/>
    <property type="evidence" value="ECO:0007669"/>
    <property type="project" value="UniProtKB-ARBA"/>
</dbReference>
<dbReference type="Pfam" id="PF07687">
    <property type="entry name" value="M20_dimer"/>
    <property type="match status" value="1"/>
</dbReference>
<comment type="caution">
    <text evidence="4">The sequence shown here is derived from an EMBL/GenBank/DDBJ whole genome shotgun (WGS) entry which is preliminary data.</text>
</comment>